<accession>A0A918NWP6</accession>
<evidence type="ECO:0000313" key="2">
    <source>
        <dbReference type="Proteomes" id="UP000619244"/>
    </source>
</evidence>
<name>A0A918NWP6_9ACTN</name>
<evidence type="ECO:0000313" key="1">
    <source>
        <dbReference type="EMBL" id="GGY03004.1"/>
    </source>
</evidence>
<keyword evidence="2" id="KW-1185">Reference proteome</keyword>
<reference evidence="1" key="2">
    <citation type="submission" date="2020-09" db="EMBL/GenBank/DDBJ databases">
        <authorList>
            <person name="Sun Q."/>
            <person name="Ohkuma M."/>
        </authorList>
    </citation>
    <scope>NUCLEOTIDE SEQUENCE</scope>
    <source>
        <strain evidence="1">JCM 4790</strain>
    </source>
</reference>
<proteinExistence type="predicted"/>
<dbReference type="EMBL" id="BMVU01000049">
    <property type="protein sequence ID" value="GGY03004.1"/>
    <property type="molecule type" value="Genomic_DNA"/>
</dbReference>
<comment type="caution">
    <text evidence="1">The sequence shown here is derived from an EMBL/GenBank/DDBJ whole genome shotgun (WGS) entry which is preliminary data.</text>
</comment>
<sequence>MRVLTALPVRMSRHTALRVLMNIPLPKREVPEAVGVDDFAPARRHR</sequence>
<dbReference type="AlphaFoldDB" id="A0A918NWP6"/>
<gene>
    <name evidence="1" type="ORF">GCM10010358_65930</name>
</gene>
<evidence type="ECO:0008006" key="3">
    <source>
        <dbReference type="Google" id="ProtNLM"/>
    </source>
</evidence>
<dbReference type="Proteomes" id="UP000619244">
    <property type="component" value="Unassembled WGS sequence"/>
</dbReference>
<protein>
    <recommendedName>
        <fullName evidence="3">Transposase</fullName>
    </recommendedName>
</protein>
<organism evidence="1 2">
    <name type="scientific">Streptomyces minutiscleroticus</name>
    <dbReference type="NCBI Taxonomy" id="68238"/>
    <lineage>
        <taxon>Bacteria</taxon>
        <taxon>Bacillati</taxon>
        <taxon>Actinomycetota</taxon>
        <taxon>Actinomycetes</taxon>
        <taxon>Kitasatosporales</taxon>
        <taxon>Streptomycetaceae</taxon>
        <taxon>Streptomyces</taxon>
    </lineage>
</organism>
<reference evidence="1" key="1">
    <citation type="journal article" date="2014" name="Int. J. Syst. Evol. Microbiol.">
        <title>Complete genome sequence of Corynebacterium casei LMG S-19264T (=DSM 44701T), isolated from a smear-ripened cheese.</title>
        <authorList>
            <consortium name="US DOE Joint Genome Institute (JGI-PGF)"/>
            <person name="Walter F."/>
            <person name="Albersmeier A."/>
            <person name="Kalinowski J."/>
            <person name="Ruckert C."/>
        </authorList>
    </citation>
    <scope>NUCLEOTIDE SEQUENCE</scope>
    <source>
        <strain evidence="1">JCM 4790</strain>
    </source>
</reference>